<dbReference type="PANTHER" id="PTHR43540">
    <property type="entry name" value="PEROXYUREIDOACRYLATE/UREIDOACRYLATE AMIDOHYDROLASE-RELATED"/>
    <property type="match status" value="1"/>
</dbReference>
<evidence type="ECO:0000256" key="1">
    <source>
        <dbReference type="ARBA" id="ARBA00006336"/>
    </source>
</evidence>
<name>A0A233V1V2_FINMA</name>
<dbReference type="AlphaFoldDB" id="A0A233V1V2"/>
<organism evidence="4 5">
    <name type="scientific">Finegoldia magna</name>
    <name type="common">Peptostreptococcus magnus</name>
    <dbReference type="NCBI Taxonomy" id="1260"/>
    <lineage>
        <taxon>Bacteria</taxon>
        <taxon>Bacillati</taxon>
        <taxon>Bacillota</taxon>
        <taxon>Tissierellia</taxon>
        <taxon>Tissierellales</taxon>
        <taxon>Peptoniphilaceae</taxon>
        <taxon>Finegoldia</taxon>
    </lineage>
</organism>
<protein>
    <submittedName>
        <fullName evidence="4">N-carbamoylsarcosine amidohydrolase</fullName>
    </submittedName>
</protein>
<gene>
    <name evidence="4" type="ORF">B9N49_09110</name>
</gene>
<dbReference type="SUPFAM" id="SSF52499">
    <property type="entry name" value="Isochorismatase-like hydrolases"/>
    <property type="match status" value="1"/>
</dbReference>
<dbReference type="Proteomes" id="UP000215413">
    <property type="component" value="Unassembled WGS sequence"/>
</dbReference>
<evidence type="ECO:0000313" key="4">
    <source>
        <dbReference type="EMBL" id="OXZ26382.1"/>
    </source>
</evidence>
<dbReference type="InterPro" id="IPR000868">
    <property type="entry name" value="Isochorismatase-like_dom"/>
</dbReference>
<dbReference type="InterPro" id="IPR036380">
    <property type="entry name" value="Isochorismatase-like_sf"/>
</dbReference>
<dbReference type="PANTHER" id="PTHR43540:SF10">
    <property type="entry name" value="ISOCHORISMATASE"/>
    <property type="match status" value="1"/>
</dbReference>
<dbReference type="GO" id="GO:0016787">
    <property type="term" value="F:hydrolase activity"/>
    <property type="evidence" value="ECO:0007669"/>
    <property type="project" value="UniProtKB-KW"/>
</dbReference>
<evidence type="ECO:0000313" key="5">
    <source>
        <dbReference type="Proteomes" id="UP000215413"/>
    </source>
</evidence>
<reference evidence="5" key="1">
    <citation type="submission" date="2017-04" db="EMBL/GenBank/DDBJ databases">
        <title>Finegoldia magna isolated from orthopedic joint implant-associated infections.</title>
        <authorList>
            <person name="Bjorklund S."/>
            <person name="Bruggemann H."/>
            <person name="Jensen A."/>
            <person name="Hellmark B."/>
            <person name="Soderquist B."/>
        </authorList>
    </citation>
    <scope>NUCLEOTIDE SEQUENCE [LARGE SCALE GENOMIC DNA]</scope>
    <source>
        <strain evidence="5">CCUG 54800</strain>
    </source>
</reference>
<keyword evidence="2 4" id="KW-0378">Hydrolase</keyword>
<feature type="domain" description="Isochorismatase-like" evidence="3">
    <location>
        <begin position="4"/>
        <end position="162"/>
    </location>
</feature>
<dbReference type="RefSeq" id="WP_094206445.1">
    <property type="nucleotide sequence ID" value="NZ_NDYC01000048.1"/>
</dbReference>
<accession>A0A233V1V2</accession>
<sequence>MNKLLIVVDFQNDFVDGALGFDDANKLEDKISDRIKKAREDNEQIIFTFDTHEENYLNTQEGKFLPVEHCIKGSNGHKLYGKVKELVEKDDILIEKPTFGSIELCDYLKQHQFSEIELCGLVSNICVLSNAILAKTFNPEATVIVDKNLTDSFDEKLNRETFDILKGVQVVVK</sequence>
<dbReference type="Gene3D" id="3.40.50.850">
    <property type="entry name" value="Isochorismatase-like"/>
    <property type="match status" value="1"/>
</dbReference>
<dbReference type="CDD" id="cd00431">
    <property type="entry name" value="cysteine_hydrolases"/>
    <property type="match status" value="1"/>
</dbReference>
<comment type="similarity">
    <text evidence="1">Belongs to the isochorismatase family.</text>
</comment>
<dbReference type="InterPro" id="IPR050272">
    <property type="entry name" value="Isochorismatase-like_hydrls"/>
</dbReference>
<proteinExistence type="inferred from homology"/>
<evidence type="ECO:0000256" key="2">
    <source>
        <dbReference type="ARBA" id="ARBA00022801"/>
    </source>
</evidence>
<dbReference type="EMBL" id="NDYC01000048">
    <property type="protein sequence ID" value="OXZ26382.1"/>
    <property type="molecule type" value="Genomic_DNA"/>
</dbReference>
<dbReference type="Pfam" id="PF00857">
    <property type="entry name" value="Isochorismatase"/>
    <property type="match status" value="1"/>
</dbReference>
<comment type="caution">
    <text evidence="4">The sequence shown here is derived from an EMBL/GenBank/DDBJ whole genome shotgun (WGS) entry which is preliminary data.</text>
</comment>
<evidence type="ECO:0000259" key="3">
    <source>
        <dbReference type="Pfam" id="PF00857"/>
    </source>
</evidence>